<name>A0A9C7EZ23_9VIRU</name>
<feature type="compositionally biased region" description="Polar residues" evidence="1">
    <location>
        <begin position="299"/>
        <end position="309"/>
    </location>
</feature>
<reference evidence="3" key="1">
    <citation type="submission" date="2022-10" db="EMBL/GenBank/DDBJ databases">
        <title>Genome sequences of endogenous nimaviruses in decapod crustaceans.</title>
        <authorList>
            <person name="Kawato S."/>
            <person name="Nozaki R."/>
            <person name="Kondo H."/>
            <person name="Hirono I."/>
        </authorList>
    </citation>
    <scope>NUCLEOTIDE SEQUENCE</scope>
    <source>
        <strain evidence="3">Ube2021</strain>
    </source>
</reference>
<feature type="region of interest" description="Disordered" evidence="1">
    <location>
        <begin position="299"/>
        <end position="322"/>
    </location>
</feature>
<sequence length="322" mass="35733">MGSYINSTVLVSFGCGMMTGCAMTVILGSLYIFVGRVLMLTWKSWREGEKTPSRGRGEGLSNMVEISSPGQETAIFTFDDEGQFKEERARGTMSTGPRKVNCMRSALSGAIKKKRWCPLASGQEPRPECRASFSRGVDTCRPEQDEIDNDLTARNKEEHSVEHYTSMEPPQRWRRSDLMKADTSNAPPETSSPGQETAIFEGQFKEERARGTMSPGPPQTTCLRSALSGAIKKKPWCPLASGQEPRPECRASFSRGVDTCRPEQDEIDNALKEEHSVEYYTSMEPPQRWRRYDLMKANTSNAPAETSGKTALDESGSMGTLV</sequence>
<feature type="region of interest" description="Disordered" evidence="1">
    <location>
        <begin position="140"/>
        <end position="174"/>
    </location>
</feature>
<organism evidence="3">
    <name type="scientific">Trachysalambria curvirostris nimavirus</name>
    <dbReference type="NCBI Taxonomy" id="2984282"/>
    <lineage>
        <taxon>Viruses</taxon>
        <taxon>Viruses incertae sedis</taxon>
        <taxon>Naldaviricetes</taxon>
        <taxon>Nimaviridae</taxon>
    </lineage>
</organism>
<evidence type="ECO:0000256" key="2">
    <source>
        <dbReference type="SAM" id="Phobius"/>
    </source>
</evidence>
<dbReference type="EMBL" id="LC738880">
    <property type="protein sequence ID" value="BDT63022.1"/>
    <property type="molecule type" value="Genomic_DNA"/>
</dbReference>
<accession>A0A9C7EZ23</accession>
<proteinExistence type="predicted"/>
<evidence type="ECO:0000256" key="1">
    <source>
        <dbReference type="SAM" id="MobiDB-lite"/>
    </source>
</evidence>
<evidence type="ECO:0000313" key="3">
    <source>
        <dbReference type="EMBL" id="BDT63022.1"/>
    </source>
</evidence>
<feature type="compositionally biased region" description="Basic and acidic residues" evidence="1">
    <location>
        <begin position="151"/>
        <end position="162"/>
    </location>
</feature>
<keyword evidence="2" id="KW-1133">Transmembrane helix</keyword>
<feature type="transmembrane region" description="Helical" evidence="2">
    <location>
        <begin position="6"/>
        <end position="34"/>
    </location>
</feature>
<keyword evidence="2" id="KW-0472">Membrane</keyword>
<protein>
    <submittedName>
        <fullName evidence="3">Uncharacterized protein</fullName>
    </submittedName>
</protein>
<keyword evidence="2" id="KW-0812">Transmembrane</keyword>